<sequence length="97" mass="10203">MSPSLQSQDWDLIVKSDINGVSSAPAHLASQAYVISHEPCRSRVLGSETQKPCQVLNMANMSTNVVPVSHADEETSQPTSSGRPTLPTAQSGGGKGR</sequence>
<evidence type="ECO:0000256" key="1">
    <source>
        <dbReference type="SAM" id="MobiDB-lite"/>
    </source>
</evidence>
<organism evidence="2 3">
    <name type="scientific">Armillaria ostoyae</name>
    <name type="common">Armillaria root rot fungus</name>
    <dbReference type="NCBI Taxonomy" id="47428"/>
    <lineage>
        <taxon>Eukaryota</taxon>
        <taxon>Fungi</taxon>
        <taxon>Dikarya</taxon>
        <taxon>Basidiomycota</taxon>
        <taxon>Agaricomycotina</taxon>
        <taxon>Agaricomycetes</taxon>
        <taxon>Agaricomycetidae</taxon>
        <taxon>Agaricales</taxon>
        <taxon>Marasmiineae</taxon>
        <taxon>Physalacriaceae</taxon>
        <taxon>Armillaria</taxon>
    </lineage>
</organism>
<accession>A0A284RGT0</accession>
<gene>
    <name evidence="2" type="ORF">ARMOST_11307</name>
</gene>
<evidence type="ECO:0000313" key="2">
    <source>
        <dbReference type="EMBL" id="SJL07949.1"/>
    </source>
</evidence>
<feature type="compositionally biased region" description="Polar residues" evidence="1">
    <location>
        <begin position="76"/>
        <end position="90"/>
    </location>
</feature>
<keyword evidence="3" id="KW-1185">Reference proteome</keyword>
<dbReference type="EMBL" id="FUEG01000008">
    <property type="protein sequence ID" value="SJL07949.1"/>
    <property type="molecule type" value="Genomic_DNA"/>
</dbReference>
<dbReference type="Proteomes" id="UP000219338">
    <property type="component" value="Unassembled WGS sequence"/>
</dbReference>
<name>A0A284RGT0_ARMOS</name>
<proteinExistence type="predicted"/>
<dbReference type="AlphaFoldDB" id="A0A284RGT0"/>
<evidence type="ECO:0000313" key="3">
    <source>
        <dbReference type="Proteomes" id="UP000219338"/>
    </source>
</evidence>
<reference evidence="3" key="1">
    <citation type="journal article" date="2017" name="Nat. Ecol. Evol.">
        <title>Genome expansion and lineage-specific genetic innovations in the forest pathogenic fungi Armillaria.</title>
        <authorList>
            <person name="Sipos G."/>
            <person name="Prasanna A.N."/>
            <person name="Walter M.C."/>
            <person name="O'Connor E."/>
            <person name="Balint B."/>
            <person name="Krizsan K."/>
            <person name="Kiss B."/>
            <person name="Hess J."/>
            <person name="Varga T."/>
            <person name="Slot J."/>
            <person name="Riley R."/>
            <person name="Boka B."/>
            <person name="Rigling D."/>
            <person name="Barry K."/>
            <person name="Lee J."/>
            <person name="Mihaltcheva S."/>
            <person name="LaButti K."/>
            <person name="Lipzen A."/>
            <person name="Waldron R."/>
            <person name="Moloney N.M."/>
            <person name="Sperisen C."/>
            <person name="Kredics L."/>
            <person name="Vagvoelgyi C."/>
            <person name="Patrignani A."/>
            <person name="Fitzpatrick D."/>
            <person name="Nagy I."/>
            <person name="Doyle S."/>
            <person name="Anderson J.B."/>
            <person name="Grigoriev I.V."/>
            <person name="Gueldener U."/>
            <person name="Muensterkoetter M."/>
            <person name="Nagy L.G."/>
        </authorList>
    </citation>
    <scope>NUCLEOTIDE SEQUENCE [LARGE SCALE GENOMIC DNA]</scope>
    <source>
        <strain evidence="3">C18/9</strain>
    </source>
</reference>
<protein>
    <submittedName>
        <fullName evidence="2">Uncharacterized protein</fullName>
    </submittedName>
</protein>
<feature type="region of interest" description="Disordered" evidence="1">
    <location>
        <begin position="67"/>
        <end position="97"/>
    </location>
</feature>